<proteinExistence type="predicted"/>
<protein>
    <submittedName>
        <fullName evidence="1">Uncharacterized protein</fullName>
    </submittedName>
</protein>
<name>A0ABW7FSQ3_9BURK</name>
<comment type="caution">
    <text evidence="1">The sequence shown here is derived from an EMBL/GenBank/DDBJ whole genome shotgun (WGS) entry which is preliminary data.</text>
</comment>
<organism evidence="1 2">
    <name type="scientific">Roseateles rivi</name>
    <dbReference type="NCBI Taxonomy" id="3299028"/>
    <lineage>
        <taxon>Bacteria</taxon>
        <taxon>Pseudomonadati</taxon>
        <taxon>Pseudomonadota</taxon>
        <taxon>Betaproteobacteria</taxon>
        <taxon>Burkholderiales</taxon>
        <taxon>Sphaerotilaceae</taxon>
        <taxon>Roseateles</taxon>
    </lineage>
</organism>
<gene>
    <name evidence="1" type="ORF">ACG0Z6_03780</name>
</gene>
<evidence type="ECO:0000313" key="1">
    <source>
        <dbReference type="EMBL" id="MFG6447360.1"/>
    </source>
</evidence>
<sequence>MPQLHPHLIGFLEGLCAASVTRYPEYGMYLRGPTYGEEAPQPTKSESANSEALKSFFVCALSNTSASRPQEATYVVERFLELIQRFHPDAALHCEIPETRGWFDGLDVWLTAPTGVTHFFLDWSVS</sequence>
<dbReference type="RefSeq" id="WP_394458728.1">
    <property type="nucleotide sequence ID" value="NZ_JBIGHZ010000001.1"/>
</dbReference>
<accession>A0ABW7FSQ3</accession>
<reference evidence="1 2" key="1">
    <citation type="submission" date="2024-08" db="EMBL/GenBank/DDBJ databases">
        <authorList>
            <person name="Lu H."/>
        </authorList>
    </citation>
    <scope>NUCLEOTIDE SEQUENCE [LARGE SCALE GENOMIC DNA]</scope>
    <source>
        <strain evidence="1 2">BYS180W</strain>
    </source>
</reference>
<dbReference type="EMBL" id="JBIGHZ010000001">
    <property type="protein sequence ID" value="MFG6447360.1"/>
    <property type="molecule type" value="Genomic_DNA"/>
</dbReference>
<dbReference type="Proteomes" id="UP001606099">
    <property type="component" value="Unassembled WGS sequence"/>
</dbReference>
<evidence type="ECO:0000313" key="2">
    <source>
        <dbReference type="Proteomes" id="UP001606099"/>
    </source>
</evidence>
<keyword evidence="2" id="KW-1185">Reference proteome</keyword>